<sequence>MRLSDKCWTRAASDWAPRDVKRTTGRPPTGWSDFFTKSFKEKYDALCVPRTDGIGQLWLARATDKWKIAGTRSVYPTINGSRGYRDLFRAACH</sequence>
<evidence type="ECO:0000313" key="2">
    <source>
        <dbReference type="Proteomes" id="UP000054047"/>
    </source>
</evidence>
<reference evidence="1 2" key="1">
    <citation type="submission" date="2013-12" db="EMBL/GenBank/DDBJ databases">
        <title>Draft genome of the parsitic nematode Ancylostoma duodenale.</title>
        <authorList>
            <person name="Mitreva M."/>
        </authorList>
    </citation>
    <scope>NUCLEOTIDE SEQUENCE [LARGE SCALE GENOMIC DNA]</scope>
    <source>
        <strain evidence="1 2">Zhejiang</strain>
    </source>
</reference>
<dbReference type="AlphaFoldDB" id="A0A0C2H8N1"/>
<dbReference type="Proteomes" id="UP000054047">
    <property type="component" value="Unassembled WGS sequence"/>
</dbReference>
<gene>
    <name evidence="1" type="ORF">ANCDUO_03805</name>
</gene>
<keyword evidence="2" id="KW-1185">Reference proteome</keyword>
<evidence type="ECO:0000313" key="1">
    <source>
        <dbReference type="EMBL" id="KIH65871.1"/>
    </source>
</evidence>
<proteinExistence type="predicted"/>
<protein>
    <submittedName>
        <fullName evidence="1">Uncharacterized protein</fullName>
    </submittedName>
</protein>
<dbReference type="EMBL" id="KN727360">
    <property type="protein sequence ID" value="KIH65871.1"/>
    <property type="molecule type" value="Genomic_DNA"/>
</dbReference>
<organism evidence="1 2">
    <name type="scientific">Ancylostoma duodenale</name>
    <dbReference type="NCBI Taxonomy" id="51022"/>
    <lineage>
        <taxon>Eukaryota</taxon>
        <taxon>Metazoa</taxon>
        <taxon>Ecdysozoa</taxon>
        <taxon>Nematoda</taxon>
        <taxon>Chromadorea</taxon>
        <taxon>Rhabditida</taxon>
        <taxon>Rhabditina</taxon>
        <taxon>Rhabditomorpha</taxon>
        <taxon>Strongyloidea</taxon>
        <taxon>Ancylostomatidae</taxon>
        <taxon>Ancylostomatinae</taxon>
        <taxon>Ancylostoma</taxon>
    </lineage>
</organism>
<name>A0A0C2H8N1_9BILA</name>
<accession>A0A0C2H8N1</accession>